<evidence type="ECO:0000313" key="6">
    <source>
        <dbReference type="Proteomes" id="UP001286313"/>
    </source>
</evidence>
<feature type="domain" description="USP" evidence="4">
    <location>
        <begin position="322"/>
        <end position="876"/>
    </location>
</feature>
<reference evidence="5" key="1">
    <citation type="submission" date="2023-10" db="EMBL/GenBank/DDBJ databases">
        <title>Genome assemblies of two species of porcelain crab, Petrolisthes cinctipes and Petrolisthes manimaculis (Anomura: Porcellanidae).</title>
        <authorList>
            <person name="Angst P."/>
        </authorList>
    </citation>
    <scope>NUCLEOTIDE SEQUENCE</scope>
    <source>
        <strain evidence="5">PB745_01</strain>
        <tissue evidence="5">Gill</tissue>
    </source>
</reference>
<gene>
    <name evidence="5" type="ORF">Pcinc_025534</name>
</gene>
<dbReference type="GO" id="GO:0016579">
    <property type="term" value="P:protein deubiquitination"/>
    <property type="evidence" value="ECO:0007669"/>
    <property type="project" value="InterPro"/>
</dbReference>
<dbReference type="PANTHER" id="PTHR24006">
    <property type="entry name" value="UBIQUITIN CARBOXYL-TERMINAL HYDROLASE"/>
    <property type="match status" value="1"/>
</dbReference>
<feature type="region of interest" description="Disordered" evidence="3">
    <location>
        <begin position="225"/>
        <end position="272"/>
    </location>
</feature>
<dbReference type="GO" id="GO:0000082">
    <property type="term" value="P:G1/S transition of mitotic cell cycle"/>
    <property type="evidence" value="ECO:0007669"/>
    <property type="project" value="TreeGrafter"/>
</dbReference>
<feature type="compositionally biased region" description="Low complexity" evidence="3">
    <location>
        <begin position="95"/>
        <end position="105"/>
    </location>
</feature>
<feature type="compositionally biased region" description="Polar residues" evidence="3">
    <location>
        <begin position="70"/>
        <end position="82"/>
    </location>
</feature>
<comment type="catalytic activity">
    <reaction evidence="2">
        <text>Thiol-dependent hydrolysis of ester, thioester, amide, peptide and isopeptide bonds formed by the C-terminal Gly of ubiquitin (a 76-residue protein attached to proteins as an intracellular targeting signal).</text>
        <dbReference type="EC" id="3.4.19.12"/>
    </reaction>
</comment>
<keyword evidence="2" id="KW-0833">Ubl conjugation pathway</keyword>
<dbReference type="PROSITE" id="PS50235">
    <property type="entry name" value="USP_3"/>
    <property type="match status" value="1"/>
</dbReference>
<feature type="compositionally biased region" description="Basic and acidic residues" evidence="3">
    <location>
        <begin position="157"/>
        <end position="169"/>
    </location>
</feature>
<evidence type="ECO:0000259" key="4">
    <source>
        <dbReference type="PROSITE" id="PS50235"/>
    </source>
</evidence>
<keyword evidence="2" id="KW-0378">Hydrolase</keyword>
<dbReference type="SMART" id="SM00726">
    <property type="entry name" value="UIM"/>
    <property type="match status" value="2"/>
</dbReference>
<comment type="caution">
    <text evidence="5">The sequence shown here is derived from an EMBL/GenBank/DDBJ whole genome shotgun (WGS) entry which is preliminary data.</text>
</comment>
<dbReference type="InterPro" id="IPR018200">
    <property type="entry name" value="USP_CS"/>
</dbReference>
<keyword evidence="2" id="KW-0788">Thiol protease</keyword>
<dbReference type="Gene3D" id="3.90.70.10">
    <property type="entry name" value="Cysteine proteinases"/>
    <property type="match status" value="1"/>
</dbReference>
<evidence type="ECO:0000256" key="1">
    <source>
        <dbReference type="ARBA" id="ARBA00009085"/>
    </source>
</evidence>
<feature type="compositionally biased region" description="Low complexity" evidence="3">
    <location>
        <begin position="519"/>
        <end position="537"/>
    </location>
</feature>
<feature type="compositionally biased region" description="Polar residues" evidence="3">
    <location>
        <begin position="1"/>
        <end position="12"/>
    </location>
</feature>
<keyword evidence="6" id="KW-1185">Reference proteome</keyword>
<feature type="compositionally biased region" description="Polar residues" evidence="3">
    <location>
        <begin position="237"/>
        <end position="251"/>
    </location>
</feature>
<dbReference type="Pfam" id="PF00443">
    <property type="entry name" value="UCH"/>
    <property type="match status" value="1"/>
</dbReference>
<feature type="region of interest" description="Disordered" evidence="3">
    <location>
        <begin position="1"/>
        <end position="119"/>
    </location>
</feature>
<dbReference type="SUPFAM" id="SSF54001">
    <property type="entry name" value="Cysteine proteinases"/>
    <property type="match status" value="1"/>
</dbReference>
<dbReference type="GO" id="GO:0005634">
    <property type="term" value="C:nucleus"/>
    <property type="evidence" value="ECO:0007669"/>
    <property type="project" value="TreeGrafter"/>
</dbReference>
<dbReference type="InterPro" id="IPR038765">
    <property type="entry name" value="Papain-like_cys_pep_sf"/>
</dbReference>
<organism evidence="5 6">
    <name type="scientific">Petrolisthes cinctipes</name>
    <name type="common">Flat porcelain crab</name>
    <dbReference type="NCBI Taxonomy" id="88211"/>
    <lineage>
        <taxon>Eukaryota</taxon>
        <taxon>Metazoa</taxon>
        <taxon>Ecdysozoa</taxon>
        <taxon>Arthropoda</taxon>
        <taxon>Crustacea</taxon>
        <taxon>Multicrustacea</taxon>
        <taxon>Malacostraca</taxon>
        <taxon>Eumalacostraca</taxon>
        <taxon>Eucarida</taxon>
        <taxon>Decapoda</taxon>
        <taxon>Pleocyemata</taxon>
        <taxon>Anomura</taxon>
        <taxon>Galatheoidea</taxon>
        <taxon>Porcellanidae</taxon>
        <taxon>Petrolisthes</taxon>
    </lineage>
</organism>
<dbReference type="InterPro" id="IPR001394">
    <property type="entry name" value="Peptidase_C19_UCH"/>
</dbReference>
<name>A0AAE1KDM8_PETCI</name>
<accession>A0AAE1KDM8</accession>
<dbReference type="InterPro" id="IPR028889">
    <property type="entry name" value="USP"/>
</dbReference>
<comment type="similarity">
    <text evidence="1 2">Belongs to the peptidase C19 family.</text>
</comment>
<evidence type="ECO:0000256" key="3">
    <source>
        <dbReference type="SAM" id="MobiDB-lite"/>
    </source>
</evidence>
<dbReference type="PANTHER" id="PTHR24006:SF915">
    <property type="entry name" value="UBIQUITIN CARBOXYL-TERMINAL HYDROLASE-RELATED"/>
    <property type="match status" value="1"/>
</dbReference>
<feature type="region of interest" description="Disordered" evidence="3">
    <location>
        <begin position="195"/>
        <end position="214"/>
    </location>
</feature>
<keyword evidence="2" id="KW-0645">Protease</keyword>
<dbReference type="PROSITE" id="PS50330">
    <property type="entry name" value="UIM"/>
    <property type="match status" value="1"/>
</dbReference>
<proteinExistence type="inferred from homology"/>
<dbReference type="Proteomes" id="UP001286313">
    <property type="component" value="Unassembled WGS sequence"/>
</dbReference>
<dbReference type="InterPro" id="IPR003903">
    <property type="entry name" value="UIM_dom"/>
</dbReference>
<dbReference type="PROSITE" id="PS00972">
    <property type="entry name" value="USP_1"/>
    <property type="match status" value="1"/>
</dbReference>
<dbReference type="CDD" id="cd02257">
    <property type="entry name" value="Peptidase_C19"/>
    <property type="match status" value="1"/>
</dbReference>
<evidence type="ECO:0000313" key="5">
    <source>
        <dbReference type="EMBL" id="KAK3869140.1"/>
    </source>
</evidence>
<dbReference type="AlphaFoldDB" id="A0AAE1KDM8"/>
<dbReference type="GO" id="GO:0004843">
    <property type="term" value="F:cysteine-type deubiquitinase activity"/>
    <property type="evidence" value="ECO:0007669"/>
    <property type="project" value="UniProtKB-UniRule"/>
</dbReference>
<dbReference type="EMBL" id="JAWQEG010002878">
    <property type="protein sequence ID" value="KAK3869140.1"/>
    <property type="molecule type" value="Genomic_DNA"/>
</dbReference>
<feature type="region of interest" description="Disordered" evidence="3">
    <location>
        <begin position="142"/>
        <end position="188"/>
    </location>
</feature>
<dbReference type="PROSITE" id="PS00973">
    <property type="entry name" value="USP_2"/>
    <property type="match status" value="1"/>
</dbReference>
<evidence type="ECO:0000256" key="2">
    <source>
        <dbReference type="RuleBase" id="RU366025"/>
    </source>
</evidence>
<dbReference type="InterPro" id="IPR050164">
    <property type="entry name" value="Peptidase_C19"/>
</dbReference>
<dbReference type="GO" id="GO:0005829">
    <property type="term" value="C:cytosol"/>
    <property type="evidence" value="ECO:0007669"/>
    <property type="project" value="TreeGrafter"/>
</dbReference>
<sequence>MEFTPKKQSIPSYKTGVRHNPYSTGGRTFINRFKKRTDDVGSPPAAFSGFGGARSKSTPRRLLSRADRIVNNSTSKNGAKDSSNLEKWVGRNNGASPTLSSSSATKSKRPFSAVNGADKPKDPYTLCDSDFEVLDTKKKSVTDNDPYSVLSDSDSEIFEKGNKTSDNKENSQFNPLKNTSRRVYVGKKKLVPRSRLDAVSPETQGDEAFESLKKGSSSGKKLHLVFSDSSDQETSERQINGTSENKENQYFSPPKLNRQREPNSGNKKLKPVSLSKSKLLRDISPEKVEKAYGTKCTSVAEKENVPTELPDTATDITSPHLIGFPNYGNTCYLNSVLQALFGLPSFVCDYQVLGAHLTLPTISLSHGLTQVLSSRSKGHVTGVKHALRTVKENLVRVDRSFSGFKMQDANEFLTRILDTTKDEIDRCHMTTPSPDRVQVPQSTLSASSQHRVDEGAINEDIPLSGLNSTTLDKDCETVGGGSCTNDKDGDIVSAFALTNISTPNGKCKPVSEEEDVCTKSSDCTTTDTDTPKATPAPEVITTPRKSVEESIPRNPVKDNFEFQLHESYRCLGCGEVEGRNQEYFGLYMNLPEESQDCIQDAITAYMGADERELKCTKCDHNQSSVVTSVTRPPRVLIIQLKRYEYKAEQHESIKRSSRVQVNKWLTLDSHMTDLTSSPSYWDPHTSSLVTPRSPKQATLTVRNLSSELNVCEGVKDQDELPDLSIPCKVSGSMITQTSAADKEEEELQEVMRRSMDDVGASREEDEIQQAIRLSLQELGMSYTHENQAEEGEEVDTKSEKVVEDKTEDACHTYRLFSIISHFGLTTNTGHYVADVYNAEEDTWLHYDDECVSKISESVVFAEGRQKNGYIFFYIHKNVLNKITEKSSQQR</sequence>
<dbReference type="GO" id="GO:0006508">
    <property type="term" value="P:proteolysis"/>
    <property type="evidence" value="ECO:0007669"/>
    <property type="project" value="UniProtKB-KW"/>
</dbReference>
<feature type="region of interest" description="Disordered" evidence="3">
    <location>
        <begin position="519"/>
        <end position="538"/>
    </location>
</feature>
<protein>
    <recommendedName>
        <fullName evidence="2">Ubiquitin carboxyl-terminal hydrolase</fullName>
        <ecNumber evidence="2">3.4.19.12</ecNumber>
    </recommendedName>
</protein>
<dbReference type="EC" id="3.4.19.12" evidence="2"/>